<dbReference type="SMART" id="SM00614">
    <property type="entry name" value="ZnF_BED"/>
    <property type="match status" value="1"/>
</dbReference>
<dbReference type="SUPFAM" id="SSF57667">
    <property type="entry name" value="beta-beta-alpha zinc fingers"/>
    <property type="match status" value="1"/>
</dbReference>
<dbReference type="AlphaFoldDB" id="A0A8J9V181"/>
<dbReference type="PROSITE" id="PS50808">
    <property type="entry name" value="ZF_BED"/>
    <property type="match status" value="1"/>
</dbReference>
<keyword evidence="8" id="KW-1185">Reference proteome</keyword>
<dbReference type="Pfam" id="PF02892">
    <property type="entry name" value="zf-BED"/>
    <property type="match status" value="1"/>
</dbReference>
<evidence type="ECO:0000256" key="4">
    <source>
        <dbReference type="PROSITE-ProRule" id="PRU00027"/>
    </source>
</evidence>
<organism evidence="7 8">
    <name type="scientific">Brenthis ino</name>
    <name type="common">lesser marbled fritillary</name>
    <dbReference type="NCBI Taxonomy" id="405034"/>
    <lineage>
        <taxon>Eukaryota</taxon>
        <taxon>Metazoa</taxon>
        <taxon>Ecdysozoa</taxon>
        <taxon>Arthropoda</taxon>
        <taxon>Hexapoda</taxon>
        <taxon>Insecta</taxon>
        <taxon>Pterygota</taxon>
        <taxon>Neoptera</taxon>
        <taxon>Endopterygota</taxon>
        <taxon>Lepidoptera</taxon>
        <taxon>Glossata</taxon>
        <taxon>Ditrysia</taxon>
        <taxon>Papilionoidea</taxon>
        <taxon>Nymphalidae</taxon>
        <taxon>Heliconiinae</taxon>
        <taxon>Argynnini</taxon>
        <taxon>Brenthis</taxon>
    </lineage>
</organism>
<proteinExistence type="predicted"/>
<dbReference type="Proteomes" id="UP000838878">
    <property type="component" value="Chromosome 8"/>
</dbReference>
<protein>
    <recommendedName>
        <fullName evidence="6">BED-type domain-containing protein</fullName>
    </recommendedName>
</protein>
<dbReference type="InterPro" id="IPR003656">
    <property type="entry name" value="Znf_BED"/>
</dbReference>
<name>A0A8J9V181_9NEOP</name>
<dbReference type="OrthoDB" id="1607513at2759"/>
<gene>
    <name evidence="7" type="ORF">BINO364_LOCUS15278</name>
</gene>
<feature type="compositionally biased region" description="Low complexity" evidence="5">
    <location>
        <begin position="155"/>
        <end position="174"/>
    </location>
</feature>
<feature type="non-terminal residue" evidence="7">
    <location>
        <position position="213"/>
    </location>
</feature>
<keyword evidence="3" id="KW-0862">Zinc</keyword>
<evidence type="ECO:0000259" key="6">
    <source>
        <dbReference type="PROSITE" id="PS50808"/>
    </source>
</evidence>
<feature type="region of interest" description="Disordered" evidence="5">
    <location>
        <begin position="153"/>
        <end position="178"/>
    </location>
</feature>
<evidence type="ECO:0000256" key="2">
    <source>
        <dbReference type="ARBA" id="ARBA00022771"/>
    </source>
</evidence>
<sequence length="213" mass="24063">MASRRKISILWNHFVEERSSKKGKCNYCSEKISFTCGSLGNLTKHLKSKHPTISTAPVERQLTVDDDNVSAESVHPRLPCTNIEHEQHYEPQYIISVNSNAASSSVCAVQKRAVQPSMDGFIQSLVEEIQVDTKTPKRKPLLLDLENTPKKKKTLLSLTKTNQTETTSSRTQETGNSSNLAPLFHAQLLKKMVSIMRHYAKSMRSMRSPCWFT</sequence>
<keyword evidence="2 4" id="KW-0863">Zinc-finger</keyword>
<accession>A0A8J9V181</accession>
<dbReference type="InterPro" id="IPR036236">
    <property type="entry name" value="Znf_C2H2_sf"/>
</dbReference>
<feature type="domain" description="BED-type" evidence="6">
    <location>
        <begin position="5"/>
        <end position="57"/>
    </location>
</feature>
<evidence type="ECO:0000256" key="3">
    <source>
        <dbReference type="ARBA" id="ARBA00022833"/>
    </source>
</evidence>
<evidence type="ECO:0000313" key="8">
    <source>
        <dbReference type="Proteomes" id="UP000838878"/>
    </source>
</evidence>
<reference evidence="7" key="1">
    <citation type="submission" date="2021-12" db="EMBL/GenBank/DDBJ databases">
        <authorList>
            <person name="Martin H S."/>
        </authorList>
    </citation>
    <scope>NUCLEOTIDE SEQUENCE</scope>
</reference>
<keyword evidence="1" id="KW-0479">Metal-binding</keyword>
<dbReference type="GO" id="GO:0008270">
    <property type="term" value="F:zinc ion binding"/>
    <property type="evidence" value="ECO:0007669"/>
    <property type="project" value="UniProtKB-KW"/>
</dbReference>
<dbReference type="GO" id="GO:0003677">
    <property type="term" value="F:DNA binding"/>
    <property type="evidence" value="ECO:0007669"/>
    <property type="project" value="InterPro"/>
</dbReference>
<evidence type="ECO:0000256" key="5">
    <source>
        <dbReference type="SAM" id="MobiDB-lite"/>
    </source>
</evidence>
<evidence type="ECO:0000313" key="7">
    <source>
        <dbReference type="EMBL" id="CAH0730281.1"/>
    </source>
</evidence>
<evidence type="ECO:0000256" key="1">
    <source>
        <dbReference type="ARBA" id="ARBA00022723"/>
    </source>
</evidence>
<dbReference type="EMBL" id="OV170228">
    <property type="protein sequence ID" value="CAH0730281.1"/>
    <property type="molecule type" value="Genomic_DNA"/>
</dbReference>